<feature type="signal peptide" evidence="2">
    <location>
        <begin position="1"/>
        <end position="16"/>
    </location>
</feature>
<organism evidence="5">
    <name type="scientific">Chaetomium thermophilum (strain DSM 1495 / CBS 144.50 / IMI 039719)</name>
    <name type="common">Thermochaetoides thermophila</name>
    <dbReference type="NCBI Taxonomy" id="759272"/>
    <lineage>
        <taxon>Eukaryota</taxon>
        <taxon>Fungi</taxon>
        <taxon>Dikarya</taxon>
        <taxon>Ascomycota</taxon>
        <taxon>Pezizomycotina</taxon>
        <taxon>Sordariomycetes</taxon>
        <taxon>Sordariomycetidae</taxon>
        <taxon>Sordariales</taxon>
        <taxon>Chaetomiaceae</taxon>
        <taxon>Thermochaetoides</taxon>
    </lineage>
</organism>
<dbReference type="EMBL" id="GL988047">
    <property type="protein sequence ID" value="EGS17919.1"/>
    <property type="molecule type" value="Genomic_DNA"/>
</dbReference>
<dbReference type="SMART" id="SM00321">
    <property type="entry name" value="WSC"/>
    <property type="match status" value="2"/>
</dbReference>
<accession>G0SG04</accession>
<feature type="chain" id="PRO_5003409202" description="WSC domain-containing protein" evidence="2">
    <location>
        <begin position="17"/>
        <end position="207"/>
    </location>
</feature>
<dbReference type="Proteomes" id="UP000008066">
    <property type="component" value="Unassembled WGS sequence"/>
</dbReference>
<evidence type="ECO:0000256" key="2">
    <source>
        <dbReference type="SAM" id="SignalP"/>
    </source>
</evidence>
<dbReference type="KEGG" id="cthr:CTHT_0072790"/>
<dbReference type="AlphaFoldDB" id="G0SG04"/>
<keyword evidence="1" id="KW-0677">Repeat</keyword>
<dbReference type="InterPro" id="IPR051589">
    <property type="entry name" value="Sialate-O-sulfotransferase"/>
</dbReference>
<evidence type="ECO:0000259" key="3">
    <source>
        <dbReference type="PROSITE" id="PS51212"/>
    </source>
</evidence>
<dbReference type="OrthoDB" id="5985073at2759"/>
<dbReference type="HOGENOM" id="CLU_063916_3_1_1"/>
<feature type="domain" description="WSC" evidence="3">
    <location>
        <begin position="17"/>
        <end position="112"/>
    </location>
</feature>
<sequence length="207" mass="22233">MQRLVATTALIPVALAQATYYGCYVDPPARALTGALMVDYENMTISVCEEFCTTGANSFPIWGIEYGGECYCGSSLAVGSFPSFETDCQMACPGNTEVVCGGPSRLSLYGQSATAPAHTPVPVNEEVTHYVSQGCWTEAIGVRTLNGASVVSSLMTIDSCVRYWRRRGCYVGLESECNMPCAGNSEEDCGAGNRLSVYRWVSDEESE</sequence>
<keyword evidence="5" id="KW-1185">Reference proteome</keyword>
<dbReference type="PROSITE" id="PS51212">
    <property type="entry name" value="WSC"/>
    <property type="match status" value="1"/>
</dbReference>
<evidence type="ECO:0000256" key="1">
    <source>
        <dbReference type="ARBA" id="ARBA00022737"/>
    </source>
</evidence>
<evidence type="ECO:0000313" key="5">
    <source>
        <dbReference type="Proteomes" id="UP000008066"/>
    </source>
</evidence>
<protein>
    <recommendedName>
        <fullName evidence="3">WSC domain-containing protein</fullName>
    </recommendedName>
</protein>
<proteinExistence type="predicted"/>
<dbReference type="OMA" id="CHCGTGL"/>
<gene>
    <name evidence="4" type="ORF">CTHT_0072790</name>
</gene>
<dbReference type="Pfam" id="PF01822">
    <property type="entry name" value="WSC"/>
    <property type="match status" value="1"/>
</dbReference>
<dbReference type="eggNOG" id="KOG4157">
    <property type="taxonomic scope" value="Eukaryota"/>
</dbReference>
<evidence type="ECO:0000313" key="4">
    <source>
        <dbReference type="EMBL" id="EGS17919.1"/>
    </source>
</evidence>
<dbReference type="InterPro" id="IPR002889">
    <property type="entry name" value="WSC_carb-bd"/>
</dbReference>
<dbReference type="RefSeq" id="XP_006697537.1">
    <property type="nucleotide sequence ID" value="XM_006697474.1"/>
</dbReference>
<dbReference type="PANTHER" id="PTHR45964">
    <property type="entry name" value="WSCD FAMILY MEMBER CG9164"/>
    <property type="match status" value="1"/>
</dbReference>
<dbReference type="PANTHER" id="PTHR45964:SF5">
    <property type="entry name" value="WSCD FAMILY MEMBER CG9164"/>
    <property type="match status" value="1"/>
</dbReference>
<keyword evidence="2" id="KW-0732">Signal</keyword>
<dbReference type="GeneID" id="18261317"/>
<reference evidence="4 5" key="1">
    <citation type="journal article" date="2011" name="Cell">
        <title>Insight into structure and assembly of the nuclear pore complex by utilizing the genome of a eukaryotic thermophile.</title>
        <authorList>
            <person name="Amlacher S."/>
            <person name="Sarges P."/>
            <person name="Flemming D."/>
            <person name="van Noort V."/>
            <person name="Kunze R."/>
            <person name="Devos D.P."/>
            <person name="Arumugam M."/>
            <person name="Bork P."/>
            <person name="Hurt E."/>
        </authorList>
    </citation>
    <scope>NUCLEOTIDE SEQUENCE [LARGE SCALE GENOMIC DNA]</scope>
    <source>
        <strain evidence="5">DSM 1495 / CBS 144.50 / IMI 039719</strain>
    </source>
</reference>
<name>G0SG04_CHATD</name>